<keyword evidence="5" id="KW-0547">Nucleotide-binding</keyword>
<feature type="compositionally biased region" description="Polar residues" evidence="10">
    <location>
        <begin position="535"/>
        <end position="548"/>
    </location>
</feature>
<dbReference type="PROSITE" id="PS00108">
    <property type="entry name" value="PROTEIN_KINASE_ST"/>
    <property type="match status" value="1"/>
</dbReference>
<proteinExistence type="inferred from homology"/>
<feature type="compositionally biased region" description="Low complexity" evidence="10">
    <location>
        <begin position="57"/>
        <end position="73"/>
    </location>
</feature>
<dbReference type="Proteomes" id="UP000825935">
    <property type="component" value="Chromosome 2"/>
</dbReference>
<dbReference type="SMART" id="SM00220">
    <property type="entry name" value="S_TKc"/>
    <property type="match status" value="1"/>
</dbReference>
<feature type="compositionally biased region" description="Acidic residues" evidence="10">
    <location>
        <begin position="10"/>
        <end position="23"/>
    </location>
</feature>
<dbReference type="InterPro" id="IPR011009">
    <property type="entry name" value="Kinase-like_dom_sf"/>
</dbReference>
<evidence type="ECO:0000256" key="2">
    <source>
        <dbReference type="ARBA" id="ARBA00012513"/>
    </source>
</evidence>
<keyword evidence="4" id="KW-0808">Transferase</keyword>
<evidence type="ECO:0000256" key="8">
    <source>
        <dbReference type="ARBA" id="ARBA00047899"/>
    </source>
</evidence>
<accession>A0A8T2V6F1</accession>
<dbReference type="CDD" id="cd05574">
    <property type="entry name" value="STKc_phototropin_like"/>
    <property type="match status" value="1"/>
</dbReference>
<keyword evidence="13" id="KW-1185">Reference proteome</keyword>
<dbReference type="SUPFAM" id="SSF56112">
    <property type="entry name" value="Protein kinase-like (PK-like)"/>
    <property type="match status" value="1"/>
</dbReference>
<dbReference type="EMBL" id="CM035407">
    <property type="protein sequence ID" value="KAH7442955.1"/>
    <property type="molecule type" value="Genomic_DNA"/>
</dbReference>
<dbReference type="Gene3D" id="3.30.200.20">
    <property type="entry name" value="Phosphorylase Kinase, domain 1"/>
    <property type="match status" value="1"/>
</dbReference>
<dbReference type="Pfam" id="PF00069">
    <property type="entry name" value="Pkinase"/>
    <property type="match status" value="2"/>
</dbReference>
<evidence type="ECO:0000256" key="6">
    <source>
        <dbReference type="ARBA" id="ARBA00022777"/>
    </source>
</evidence>
<name>A0A8T2V6F1_CERRI</name>
<evidence type="ECO:0000256" key="10">
    <source>
        <dbReference type="SAM" id="MobiDB-lite"/>
    </source>
</evidence>
<comment type="caution">
    <text evidence="12">The sequence shown here is derived from an EMBL/GenBank/DDBJ whole genome shotgun (WGS) entry which is preliminary data.</text>
</comment>
<protein>
    <recommendedName>
        <fullName evidence="2">non-specific serine/threonine protein kinase</fullName>
        <ecNumber evidence="2">2.7.11.1</ecNumber>
    </recommendedName>
</protein>
<dbReference type="InterPro" id="IPR000719">
    <property type="entry name" value="Prot_kinase_dom"/>
</dbReference>
<comment type="similarity">
    <text evidence="1">Belongs to the protein kinase superfamily. AGC Ser/Thr protein kinase family.</text>
</comment>
<dbReference type="PROSITE" id="PS50011">
    <property type="entry name" value="PROTEIN_KINASE_DOM"/>
    <property type="match status" value="1"/>
</dbReference>
<dbReference type="FunFam" id="1.10.510.10:FF:000028">
    <property type="entry name" value="serine/threonine-protein kinase D6PK-like"/>
    <property type="match status" value="1"/>
</dbReference>
<evidence type="ECO:0000256" key="3">
    <source>
        <dbReference type="ARBA" id="ARBA00022527"/>
    </source>
</evidence>
<dbReference type="EC" id="2.7.11.1" evidence="2"/>
<evidence type="ECO:0000256" key="1">
    <source>
        <dbReference type="ARBA" id="ARBA00009903"/>
    </source>
</evidence>
<sequence length="556" mass="60238">MFREPAMGLDDVDVEFGSDENGGEEALPSITGHTKASDVVPPLHPIHCSSVADQDTSSESGSENASSASLNAEPCSNLSTVNNKPHKAQDRAWEAIRTVAATSGGIGLRQFRFLQRLGNGDIGHVYLTELKYADNTPSNCFFAMKVMDKRALAARNKLHRAQTERDILEILDHPFLPTLYVHINDGFHSCLVMEFCPGGDLHLLRQLQPNKRFSENAVRFYAAEVLLAIEYLHMMGVVYRDLKPENVLVREDGHIMLSDFDLSLKCNVSPTLTRVALADNVQGWASPPGSGGLCNSAAGSTSCMAPLGCISPCSVHPVASCLPLPRILSMSPRSRLRRAARRSHSDSRRPSSARIRGTVLPELLAEPTSARSMSFVGTHEYLAPEIILGEGHGSAVDWWTFGIFLYELLYSKTPFKGADNDATLTNVVTQLLRFPSSSTMEGNSHVHMDGLVSGSSDGSGSPGVEVQDLIRGLLVKDPQKRLGALRGASEIKQHPFFEGVNWALIRCAVPPEIPAPLSMAARRPANAAVVTVESDTSTDISDVNSATPGTPEFELF</sequence>
<dbReference type="OMA" id="RRIPETW"/>
<dbReference type="EMBL" id="CM035407">
    <property type="protein sequence ID" value="KAH7442953.1"/>
    <property type="molecule type" value="Genomic_DNA"/>
</dbReference>
<dbReference type="OrthoDB" id="432483at2759"/>
<evidence type="ECO:0000256" key="7">
    <source>
        <dbReference type="ARBA" id="ARBA00022840"/>
    </source>
</evidence>
<comment type="catalytic activity">
    <reaction evidence="9">
        <text>L-seryl-[protein] + ATP = O-phospho-L-seryl-[protein] + ADP + H(+)</text>
        <dbReference type="Rhea" id="RHEA:17989"/>
        <dbReference type="Rhea" id="RHEA-COMP:9863"/>
        <dbReference type="Rhea" id="RHEA-COMP:11604"/>
        <dbReference type="ChEBI" id="CHEBI:15378"/>
        <dbReference type="ChEBI" id="CHEBI:29999"/>
        <dbReference type="ChEBI" id="CHEBI:30616"/>
        <dbReference type="ChEBI" id="CHEBI:83421"/>
        <dbReference type="ChEBI" id="CHEBI:456216"/>
        <dbReference type="EC" id="2.7.11.1"/>
    </reaction>
</comment>
<evidence type="ECO:0000313" key="13">
    <source>
        <dbReference type="Proteomes" id="UP000825935"/>
    </source>
</evidence>
<gene>
    <name evidence="12" type="ORF">KP509_02G009700</name>
</gene>
<dbReference type="FunFam" id="1.10.510.10:FF:000020">
    <property type="entry name" value="serine/threonine-protein kinase D6PK-like"/>
    <property type="match status" value="1"/>
</dbReference>
<reference evidence="12" key="1">
    <citation type="submission" date="2021-08" db="EMBL/GenBank/DDBJ databases">
        <title>WGS assembly of Ceratopteris richardii.</title>
        <authorList>
            <person name="Marchant D.B."/>
            <person name="Chen G."/>
            <person name="Jenkins J."/>
            <person name="Shu S."/>
            <person name="Leebens-Mack J."/>
            <person name="Grimwood J."/>
            <person name="Schmutz J."/>
            <person name="Soltis P."/>
            <person name="Soltis D."/>
            <person name="Chen Z.-H."/>
        </authorList>
    </citation>
    <scope>NUCLEOTIDE SEQUENCE</scope>
    <source>
        <strain evidence="12">Whitten #5841</strain>
        <tissue evidence="12">Leaf</tissue>
    </source>
</reference>
<evidence type="ECO:0000259" key="11">
    <source>
        <dbReference type="PROSITE" id="PS50011"/>
    </source>
</evidence>
<dbReference type="GO" id="GO:0004674">
    <property type="term" value="F:protein serine/threonine kinase activity"/>
    <property type="evidence" value="ECO:0007669"/>
    <property type="project" value="UniProtKB-KW"/>
</dbReference>
<organism evidence="12 13">
    <name type="scientific">Ceratopteris richardii</name>
    <name type="common">Triangle waterfern</name>
    <dbReference type="NCBI Taxonomy" id="49495"/>
    <lineage>
        <taxon>Eukaryota</taxon>
        <taxon>Viridiplantae</taxon>
        <taxon>Streptophyta</taxon>
        <taxon>Embryophyta</taxon>
        <taxon>Tracheophyta</taxon>
        <taxon>Polypodiopsida</taxon>
        <taxon>Polypodiidae</taxon>
        <taxon>Polypodiales</taxon>
        <taxon>Pteridineae</taxon>
        <taxon>Pteridaceae</taxon>
        <taxon>Parkerioideae</taxon>
        <taxon>Ceratopteris</taxon>
    </lineage>
</organism>
<evidence type="ECO:0000313" key="12">
    <source>
        <dbReference type="EMBL" id="KAH7442952.1"/>
    </source>
</evidence>
<dbReference type="AlphaFoldDB" id="A0A8T2V6F1"/>
<evidence type="ECO:0000256" key="9">
    <source>
        <dbReference type="ARBA" id="ARBA00048679"/>
    </source>
</evidence>
<dbReference type="InterPro" id="IPR008271">
    <property type="entry name" value="Ser/Thr_kinase_AS"/>
</dbReference>
<dbReference type="Gene3D" id="1.10.510.10">
    <property type="entry name" value="Transferase(Phosphotransferase) domain 1"/>
    <property type="match status" value="2"/>
</dbReference>
<comment type="catalytic activity">
    <reaction evidence="8">
        <text>L-threonyl-[protein] + ATP = O-phospho-L-threonyl-[protein] + ADP + H(+)</text>
        <dbReference type="Rhea" id="RHEA:46608"/>
        <dbReference type="Rhea" id="RHEA-COMP:11060"/>
        <dbReference type="Rhea" id="RHEA-COMP:11605"/>
        <dbReference type="ChEBI" id="CHEBI:15378"/>
        <dbReference type="ChEBI" id="CHEBI:30013"/>
        <dbReference type="ChEBI" id="CHEBI:30616"/>
        <dbReference type="ChEBI" id="CHEBI:61977"/>
        <dbReference type="ChEBI" id="CHEBI:456216"/>
        <dbReference type="EC" id="2.7.11.1"/>
    </reaction>
</comment>
<keyword evidence="3" id="KW-0723">Serine/threonine-protein kinase</keyword>
<keyword evidence="7" id="KW-0067">ATP-binding</keyword>
<feature type="domain" description="Protein kinase" evidence="11">
    <location>
        <begin position="111"/>
        <end position="497"/>
    </location>
</feature>
<dbReference type="GO" id="GO:0005524">
    <property type="term" value="F:ATP binding"/>
    <property type="evidence" value="ECO:0007669"/>
    <property type="project" value="UniProtKB-KW"/>
</dbReference>
<feature type="region of interest" description="Disordered" evidence="10">
    <location>
        <begin position="535"/>
        <end position="556"/>
    </location>
</feature>
<feature type="compositionally biased region" description="Polar residues" evidence="10">
    <location>
        <begin position="74"/>
        <end position="83"/>
    </location>
</feature>
<evidence type="ECO:0000256" key="4">
    <source>
        <dbReference type="ARBA" id="ARBA00022679"/>
    </source>
</evidence>
<dbReference type="EMBL" id="CM035407">
    <property type="protein sequence ID" value="KAH7442952.1"/>
    <property type="molecule type" value="Genomic_DNA"/>
</dbReference>
<feature type="region of interest" description="Disordered" evidence="10">
    <location>
        <begin position="333"/>
        <end position="353"/>
    </location>
</feature>
<dbReference type="PANTHER" id="PTHR45637">
    <property type="entry name" value="FLIPPASE KINASE 1-RELATED"/>
    <property type="match status" value="1"/>
</dbReference>
<keyword evidence="6" id="KW-0418">Kinase</keyword>
<feature type="region of interest" description="Disordered" evidence="10">
    <location>
        <begin position="1"/>
        <end position="87"/>
    </location>
</feature>
<evidence type="ECO:0000256" key="5">
    <source>
        <dbReference type="ARBA" id="ARBA00022741"/>
    </source>
</evidence>